<dbReference type="PANTHER" id="PTHR30461">
    <property type="entry name" value="DNA-INVERTASE FROM LAMBDOID PROPHAGE"/>
    <property type="match status" value="1"/>
</dbReference>
<dbReference type="AlphaFoldDB" id="A0A3A9AUW8"/>
<keyword evidence="1" id="KW-0238">DNA-binding</keyword>
<dbReference type="CDD" id="cd00338">
    <property type="entry name" value="Ser_Recombinase"/>
    <property type="match status" value="1"/>
</dbReference>
<dbReference type="InterPro" id="IPR050639">
    <property type="entry name" value="SSR_resolvase"/>
</dbReference>
<dbReference type="InterPro" id="IPR006119">
    <property type="entry name" value="Resolv_N"/>
</dbReference>
<dbReference type="InterPro" id="IPR011109">
    <property type="entry name" value="DNA_bind_recombinase_dom"/>
</dbReference>
<feature type="domain" description="Recombinase" evidence="3">
    <location>
        <begin position="157"/>
        <end position="280"/>
    </location>
</feature>
<dbReference type="Gene3D" id="3.90.1750.20">
    <property type="entry name" value="Putative Large Serine Recombinase, Chain B, Domain 2"/>
    <property type="match status" value="1"/>
</dbReference>
<dbReference type="SMART" id="SM00857">
    <property type="entry name" value="Resolvase"/>
    <property type="match status" value="1"/>
</dbReference>
<dbReference type="InterPro" id="IPR025827">
    <property type="entry name" value="Zn_ribbon_recom_dom"/>
</dbReference>
<dbReference type="PANTHER" id="PTHR30461:SF2">
    <property type="entry name" value="SERINE RECOMBINASE PINE-RELATED"/>
    <property type="match status" value="1"/>
</dbReference>
<evidence type="ECO:0000259" key="3">
    <source>
        <dbReference type="PROSITE" id="PS51737"/>
    </source>
</evidence>
<reference evidence="4 5" key="1">
    <citation type="submission" date="2018-09" db="EMBL/GenBank/DDBJ databases">
        <title>Murine metabolic-syndrome-specific gut microbial biobank.</title>
        <authorList>
            <person name="Liu C."/>
        </authorList>
    </citation>
    <scope>NUCLEOTIDE SEQUENCE [LARGE SCALE GENOMIC DNA]</scope>
    <source>
        <strain evidence="4 5">0.1xD8-82</strain>
    </source>
</reference>
<evidence type="ECO:0000313" key="4">
    <source>
        <dbReference type="EMBL" id="RKI90155.1"/>
    </source>
</evidence>
<dbReference type="GO" id="GO:0003677">
    <property type="term" value="F:DNA binding"/>
    <property type="evidence" value="ECO:0007669"/>
    <property type="project" value="UniProtKB-KW"/>
</dbReference>
<proteinExistence type="predicted"/>
<keyword evidence="2" id="KW-0233">DNA recombination</keyword>
<evidence type="ECO:0000313" key="5">
    <source>
        <dbReference type="Proteomes" id="UP000280696"/>
    </source>
</evidence>
<protein>
    <submittedName>
        <fullName evidence="4">Recombinase family protein</fullName>
    </submittedName>
</protein>
<dbReference type="Pfam" id="PF00239">
    <property type="entry name" value="Resolvase"/>
    <property type="match status" value="1"/>
</dbReference>
<dbReference type="GO" id="GO:0000150">
    <property type="term" value="F:DNA strand exchange activity"/>
    <property type="evidence" value="ECO:0007669"/>
    <property type="project" value="InterPro"/>
</dbReference>
<dbReference type="InterPro" id="IPR036162">
    <property type="entry name" value="Resolvase-like_N_sf"/>
</dbReference>
<dbReference type="EMBL" id="RAYQ01000016">
    <property type="protein sequence ID" value="RKI90155.1"/>
    <property type="molecule type" value="Genomic_DNA"/>
</dbReference>
<dbReference type="Gene3D" id="3.40.50.1390">
    <property type="entry name" value="Resolvase, N-terminal catalytic domain"/>
    <property type="match status" value="1"/>
</dbReference>
<organism evidence="4 5">
    <name type="scientific">Parablautia intestinalis</name>
    <dbReference type="NCBI Taxonomy" id="2320100"/>
    <lineage>
        <taxon>Bacteria</taxon>
        <taxon>Bacillati</taxon>
        <taxon>Bacillota</taxon>
        <taxon>Clostridia</taxon>
        <taxon>Lachnospirales</taxon>
        <taxon>Lachnospiraceae</taxon>
        <taxon>Parablautia</taxon>
    </lineage>
</organism>
<gene>
    <name evidence="4" type="ORF">D7V94_14935</name>
</gene>
<dbReference type="SUPFAM" id="SSF53041">
    <property type="entry name" value="Resolvase-like"/>
    <property type="match status" value="1"/>
</dbReference>
<dbReference type="Pfam" id="PF07508">
    <property type="entry name" value="Recombinase"/>
    <property type="match status" value="1"/>
</dbReference>
<dbReference type="Proteomes" id="UP000280696">
    <property type="component" value="Unassembled WGS sequence"/>
</dbReference>
<dbReference type="RefSeq" id="WP_120471133.1">
    <property type="nucleotide sequence ID" value="NZ_RAYQ01000016.1"/>
</dbReference>
<dbReference type="InterPro" id="IPR038109">
    <property type="entry name" value="DNA_bind_recomb_sf"/>
</dbReference>
<name>A0A3A9AUW8_9FIRM</name>
<sequence>MERVGIYNRCSTEEESQRNALASQALESREIAQKMGWHIAEQYIESQTGTVAYKRNEYQRLLEDMGKDKLDIVMIKSIDRLMRSARDWYFFLSRLTENNLRLYIYIEGKFYTPEDNLISGIKAILAEDFSRELSKKIRNAHRRRQEKKSGCNITCEMFGWDKVAKDTYVINEQEAEYYRTAFLLAKEGKGFYTISNVLYEMGARGRSGQRISQAQWRKMLYSPRAHGTMVLNMRSYNFDTKRYEKVPESDWIIMEHALPAIVPEKYQQEVIAVMKRRAESLPAQVTQTQPAVPDNRQSPLHAKGYKYDFTRKLICAECGRYYYRTCYNTKAGKKAVWKCSAFLEGGRKKKGQKAGCNNRHLPEEELYCYMEKELLKRYEISGKEKECLQGELMNAVRKSLKAEDDEGMLLKLLKEQKKLEGKKEMLMEKLLKGVIEDEDYEKYSKNLTERICRLKEKIGGIKQEKEPYNNYEMRLSKIKEAVIEGKIIEKALLKETLKKVSGIEVHKEGSLTIM</sequence>
<evidence type="ECO:0000256" key="2">
    <source>
        <dbReference type="ARBA" id="ARBA00023172"/>
    </source>
</evidence>
<comment type="caution">
    <text evidence="4">The sequence shown here is derived from an EMBL/GenBank/DDBJ whole genome shotgun (WGS) entry which is preliminary data.</text>
</comment>
<accession>A0A3A9AUW8</accession>
<evidence type="ECO:0000256" key="1">
    <source>
        <dbReference type="ARBA" id="ARBA00023125"/>
    </source>
</evidence>
<dbReference type="PROSITE" id="PS51737">
    <property type="entry name" value="RECOMBINASE_DNA_BIND"/>
    <property type="match status" value="1"/>
</dbReference>
<dbReference type="OrthoDB" id="9781670at2"/>
<keyword evidence="5" id="KW-1185">Reference proteome</keyword>
<dbReference type="Pfam" id="PF13408">
    <property type="entry name" value="Zn_ribbon_recom"/>
    <property type="match status" value="1"/>
</dbReference>